<feature type="chain" id="PRO_5036261773" evidence="1">
    <location>
        <begin position="24"/>
        <end position="289"/>
    </location>
</feature>
<keyword evidence="1" id="KW-0732">Signal</keyword>
<evidence type="ECO:0000256" key="1">
    <source>
        <dbReference type="SAM" id="SignalP"/>
    </source>
</evidence>
<dbReference type="EMBL" id="HBUF01230129">
    <property type="protein sequence ID" value="CAG6673028.1"/>
    <property type="molecule type" value="Transcribed_RNA"/>
</dbReference>
<proteinExistence type="predicted"/>
<sequence length="289" mass="34281">MHMIIPLSAAGLTLLLCILPAECAFNWDHLGGPPPESNEPIAYQTVPTKEPTPRYLRRIKEFLKRNRPRHAVEMLFPDNATALAEQHKEIRANMTKDPTWALRKLEELQREKGTSVCLIPDEMKNFTFPDMGVGTYDESKTDEKFNDYLDKCHLETDFEKLKAKYDPHDVWYNKSINWGEPTYDDEEFDKFVQKRIETEERLDHQYENDIQATIKFNKDDLAFGKKWNLPLEERRRNMSLYGTWIYRDDITRIPERTWMPIEDLNRTMFEKLADLDLDNPLKYTPIFMP</sequence>
<dbReference type="EMBL" id="HBUF01089209">
    <property type="protein sequence ID" value="CAG6635203.1"/>
    <property type="molecule type" value="Transcribed_RNA"/>
</dbReference>
<dbReference type="EMBL" id="HBUF01089211">
    <property type="protein sequence ID" value="CAG6635213.1"/>
    <property type="molecule type" value="Transcribed_RNA"/>
</dbReference>
<organism evidence="2">
    <name type="scientific">Cacopsylla melanoneura</name>
    <dbReference type="NCBI Taxonomy" id="428564"/>
    <lineage>
        <taxon>Eukaryota</taxon>
        <taxon>Metazoa</taxon>
        <taxon>Ecdysozoa</taxon>
        <taxon>Arthropoda</taxon>
        <taxon>Hexapoda</taxon>
        <taxon>Insecta</taxon>
        <taxon>Pterygota</taxon>
        <taxon>Neoptera</taxon>
        <taxon>Paraneoptera</taxon>
        <taxon>Hemiptera</taxon>
        <taxon>Sternorrhyncha</taxon>
        <taxon>Psylloidea</taxon>
        <taxon>Psyllidae</taxon>
        <taxon>Psyllinae</taxon>
        <taxon>Cacopsylla</taxon>
    </lineage>
</organism>
<dbReference type="AlphaFoldDB" id="A0A8D8QNE1"/>
<evidence type="ECO:0000313" key="2">
    <source>
        <dbReference type="EMBL" id="CAG6635213.1"/>
    </source>
</evidence>
<accession>A0A8D8QNE1</accession>
<name>A0A8D8QNE1_9HEMI</name>
<feature type="signal peptide" evidence="1">
    <location>
        <begin position="1"/>
        <end position="23"/>
    </location>
</feature>
<reference evidence="2" key="1">
    <citation type="submission" date="2021-05" db="EMBL/GenBank/DDBJ databases">
        <authorList>
            <person name="Alioto T."/>
            <person name="Alioto T."/>
            <person name="Gomez Garrido J."/>
        </authorList>
    </citation>
    <scope>NUCLEOTIDE SEQUENCE</scope>
</reference>
<protein>
    <submittedName>
        <fullName evidence="2">Uncharacterized protein</fullName>
    </submittedName>
</protein>